<keyword evidence="4" id="KW-1185">Reference proteome</keyword>
<feature type="compositionally biased region" description="Basic and acidic residues" evidence="2">
    <location>
        <begin position="460"/>
        <end position="475"/>
    </location>
</feature>
<accession>A0A4C1ULD6</accession>
<feature type="compositionally biased region" description="Acidic residues" evidence="2">
    <location>
        <begin position="448"/>
        <end position="459"/>
    </location>
</feature>
<feature type="coiled-coil region" evidence="1">
    <location>
        <begin position="214"/>
        <end position="258"/>
    </location>
</feature>
<proteinExistence type="predicted"/>
<dbReference type="STRING" id="151549.A0A4C1ULD6"/>
<feature type="region of interest" description="Disordered" evidence="2">
    <location>
        <begin position="259"/>
        <end position="278"/>
    </location>
</feature>
<feature type="region of interest" description="Disordered" evidence="2">
    <location>
        <begin position="559"/>
        <end position="578"/>
    </location>
</feature>
<sequence>MNFMPLPYVGGRRPPNRIRFKSKGMDVGVSDEYLNGVPVEHSSSEGDEDDADSVLRRSYKHSAAREQTAPLCDMNEMVGRFENVNQDNAERRRERKQEIQSIRSRLFMVGGDTFTVLILANRIRLWRVTAISAPPLVQKSKPRCGRKPRISSEHHMWRPEYNCDGCTDSAAIYRCCIQTAHMSGIHYNRGGVAMHFAYFMYERYLPSGKQAKIKEMYEQSVAQSEQSITSAEKRAHELEQLEREAERARALKQRFETGEIYNGDKTPNRPRDLDDRTLFDEGIGKKSRSIFLELDANAKNAQPVSPPPQEVPRRKEIPFVPKDVVRAADKTEEIRVETRDISDRFKFFETYRPEHKRKEFRMTPPREPQRKSPSPEVYHEPSVVRNEPHTGADASLAAQRHTASRMISVFRQMEEELQKPEEPQGPKPLKRFTPPPPGETRAMSDGSSSEEEYSDDDSEEERRRYIEARQRDEALKQAQQLARTKSFRGRFESNNSENERPPAPPAPVTLELERRDDDGESQVETARRLLFPFNWDTFLHPFIVKIESLGLLSTAVSNTDDDDDDEDLVSTRAHQSPETDLREKFENMKVQQANVVKTCMPKVNRFVPPAERVTTLQSTTSRVALARGWAPNSLRPHKLLDGSVNAVTHSNYHDYL</sequence>
<dbReference type="Proteomes" id="UP000299102">
    <property type="component" value="Unassembled WGS sequence"/>
</dbReference>
<gene>
    <name evidence="3" type="ORF">EVAR_23454_1</name>
</gene>
<dbReference type="OrthoDB" id="25654at2759"/>
<dbReference type="EMBL" id="BGZK01000183">
    <property type="protein sequence ID" value="GBP26684.1"/>
    <property type="molecule type" value="Genomic_DNA"/>
</dbReference>
<evidence type="ECO:0000313" key="3">
    <source>
        <dbReference type="EMBL" id="GBP26684.1"/>
    </source>
</evidence>
<dbReference type="AlphaFoldDB" id="A0A4C1ULD6"/>
<evidence type="ECO:0000256" key="1">
    <source>
        <dbReference type="SAM" id="Coils"/>
    </source>
</evidence>
<feature type="compositionally biased region" description="Basic and acidic residues" evidence="2">
    <location>
        <begin position="412"/>
        <end position="424"/>
    </location>
</feature>
<feature type="region of interest" description="Disordered" evidence="2">
    <location>
        <begin position="354"/>
        <end position="520"/>
    </location>
</feature>
<name>A0A4C1ULD6_EUMVA</name>
<protein>
    <submittedName>
        <fullName evidence="3">Uncharacterized protein</fullName>
    </submittedName>
</protein>
<organism evidence="3 4">
    <name type="scientific">Eumeta variegata</name>
    <name type="common">Bagworm moth</name>
    <name type="synonym">Eumeta japonica</name>
    <dbReference type="NCBI Taxonomy" id="151549"/>
    <lineage>
        <taxon>Eukaryota</taxon>
        <taxon>Metazoa</taxon>
        <taxon>Ecdysozoa</taxon>
        <taxon>Arthropoda</taxon>
        <taxon>Hexapoda</taxon>
        <taxon>Insecta</taxon>
        <taxon>Pterygota</taxon>
        <taxon>Neoptera</taxon>
        <taxon>Endopterygota</taxon>
        <taxon>Lepidoptera</taxon>
        <taxon>Glossata</taxon>
        <taxon>Ditrysia</taxon>
        <taxon>Tineoidea</taxon>
        <taxon>Psychidae</taxon>
        <taxon>Oiketicinae</taxon>
        <taxon>Eumeta</taxon>
    </lineage>
</organism>
<evidence type="ECO:0000256" key="2">
    <source>
        <dbReference type="SAM" id="MobiDB-lite"/>
    </source>
</evidence>
<evidence type="ECO:0000313" key="4">
    <source>
        <dbReference type="Proteomes" id="UP000299102"/>
    </source>
</evidence>
<reference evidence="3 4" key="1">
    <citation type="journal article" date="2019" name="Commun. Biol.">
        <title>The bagworm genome reveals a unique fibroin gene that provides high tensile strength.</title>
        <authorList>
            <person name="Kono N."/>
            <person name="Nakamura H."/>
            <person name="Ohtoshi R."/>
            <person name="Tomita M."/>
            <person name="Numata K."/>
            <person name="Arakawa K."/>
        </authorList>
    </citation>
    <scope>NUCLEOTIDE SEQUENCE [LARGE SCALE GENOMIC DNA]</scope>
</reference>
<keyword evidence="1" id="KW-0175">Coiled coil</keyword>
<comment type="caution">
    <text evidence="3">The sequence shown here is derived from an EMBL/GenBank/DDBJ whole genome shotgun (WGS) entry which is preliminary data.</text>
</comment>
<feature type="compositionally biased region" description="Acidic residues" evidence="2">
    <location>
        <begin position="559"/>
        <end position="568"/>
    </location>
</feature>
<feature type="compositionally biased region" description="Basic and acidic residues" evidence="2">
    <location>
        <begin position="266"/>
        <end position="278"/>
    </location>
</feature>